<dbReference type="STRING" id="69.GLE_2200"/>
<evidence type="ECO:0000313" key="2">
    <source>
        <dbReference type="Proteomes" id="UP000061569"/>
    </source>
</evidence>
<accession>A0A0S2DGM4</accession>
<protein>
    <submittedName>
        <fullName evidence="1">Uncharacterized protein</fullName>
    </submittedName>
</protein>
<name>A0A0S2DGM4_LYSEN</name>
<evidence type="ECO:0000313" key="1">
    <source>
        <dbReference type="EMBL" id="ALN57549.1"/>
    </source>
</evidence>
<dbReference type="Proteomes" id="UP000061569">
    <property type="component" value="Chromosome"/>
</dbReference>
<dbReference type="PATRIC" id="fig|69.6.peg.2162"/>
<dbReference type="OrthoDB" id="6025811at2"/>
<proteinExistence type="predicted"/>
<organism evidence="1 2">
    <name type="scientific">Lysobacter enzymogenes</name>
    <dbReference type="NCBI Taxonomy" id="69"/>
    <lineage>
        <taxon>Bacteria</taxon>
        <taxon>Pseudomonadati</taxon>
        <taxon>Pseudomonadota</taxon>
        <taxon>Gammaproteobacteria</taxon>
        <taxon>Lysobacterales</taxon>
        <taxon>Lysobacteraceae</taxon>
        <taxon>Lysobacter</taxon>
    </lineage>
</organism>
<sequence length="142" mass="14573">MKSIGSTLAHAALTGALALAAIGSFAVPATAQAQPGSNPLLWCFVGPNDQPGNGPFGRCTSFYPSSSYRADFEVRNLPAGTYSYVWTNDLGMVLPCTTNRCYVTYQSGAGGGVIDTVSVTYTNLATGVATTLGRTVAIGGPI</sequence>
<dbReference type="KEGG" id="lez:GLE_2200"/>
<reference evidence="1 2" key="1">
    <citation type="submission" date="2015-11" db="EMBL/GenBank/DDBJ databases">
        <title>Genome sequences of Lysobacter enzymogenes strain C3 and Lysobacter antibioticus ATCC 29479.</title>
        <authorList>
            <person name="Kobayashi D.Y."/>
        </authorList>
    </citation>
    <scope>NUCLEOTIDE SEQUENCE [LARGE SCALE GENOMIC DNA]</scope>
    <source>
        <strain evidence="1 2">C3</strain>
    </source>
</reference>
<dbReference type="EMBL" id="CP013140">
    <property type="protein sequence ID" value="ALN57549.1"/>
    <property type="molecule type" value="Genomic_DNA"/>
</dbReference>
<gene>
    <name evidence="1" type="ORF">GLE_2200</name>
</gene>
<dbReference type="AlphaFoldDB" id="A0A0S2DGM4"/>